<organism evidence="2 3">
    <name type="scientific">Microbacterium oryzae</name>
    <dbReference type="NCBI Taxonomy" id="743009"/>
    <lineage>
        <taxon>Bacteria</taxon>
        <taxon>Bacillati</taxon>
        <taxon>Actinomycetota</taxon>
        <taxon>Actinomycetes</taxon>
        <taxon>Micrococcales</taxon>
        <taxon>Microbacteriaceae</taxon>
        <taxon>Microbacterium</taxon>
    </lineage>
</organism>
<evidence type="ECO:0000256" key="1">
    <source>
        <dbReference type="SAM" id="SignalP"/>
    </source>
</evidence>
<sequence>MRITRPLALAASAAVLAVTLTACSGQQGGEQELSWEDSPLSEYMAAAYGTGLSVEEQQAKADEETRKIEELTAECMQAEGFEYIPNVQNGTTIFSEDDDVWDPESREWVEQYGYGIFNDPYGNDPQPESEEYVDPNQEYVESLSESEQSAYSETLYGAQPSEDEMNDPEFDWDAFYETADLGCSGEASDEVSGMDTWEELNTQFEPLLTKMDELYLKVQEAPELVELDAAWSACMAEAGFPSYSTQADPSTELGEKQSAFWDEQNAAYEEIDWETVTEEEIAALDAQNDPSTKPEWKELAEQEIEVALADLECREETDYRDETMRVQFALEEQFIADNEADLEAYRAAAEQMS</sequence>
<proteinExistence type="predicted"/>
<keyword evidence="1" id="KW-0732">Signal</keyword>
<evidence type="ECO:0000313" key="3">
    <source>
        <dbReference type="Proteomes" id="UP000422989"/>
    </source>
</evidence>
<dbReference type="Proteomes" id="UP000422989">
    <property type="component" value="Chromosome"/>
</dbReference>
<dbReference type="KEGG" id="moj:D7D94_05975"/>
<keyword evidence="3" id="KW-1185">Reference proteome</keyword>
<dbReference type="OrthoDB" id="3403621at2"/>
<feature type="chain" id="PRO_5039268863" evidence="1">
    <location>
        <begin position="25"/>
        <end position="353"/>
    </location>
</feature>
<dbReference type="EMBL" id="CP032550">
    <property type="protein sequence ID" value="QGU27262.1"/>
    <property type="molecule type" value="Genomic_DNA"/>
</dbReference>
<evidence type="ECO:0000313" key="2">
    <source>
        <dbReference type="EMBL" id="QGU27262.1"/>
    </source>
</evidence>
<dbReference type="AlphaFoldDB" id="A0A6I6DQQ9"/>
<protein>
    <submittedName>
        <fullName evidence="2">Uncharacterized protein</fullName>
    </submittedName>
</protein>
<feature type="signal peptide" evidence="1">
    <location>
        <begin position="1"/>
        <end position="24"/>
    </location>
</feature>
<gene>
    <name evidence="2" type="ORF">D7D94_05975</name>
</gene>
<dbReference type="PROSITE" id="PS51257">
    <property type="entry name" value="PROKAR_LIPOPROTEIN"/>
    <property type="match status" value="1"/>
</dbReference>
<dbReference type="RefSeq" id="WP_156241754.1">
    <property type="nucleotide sequence ID" value="NZ_BAAAZL010000008.1"/>
</dbReference>
<name>A0A6I6DQQ9_9MICO</name>
<accession>A0A6I6DQQ9</accession>
<reference evidence="2 3" key="1">
    <citation type="submission" date="2018-09" db="EMBL/GenBank/DDBJ databases">
        <title>Whole genome sequencing of Microbacterium oryzae strain MB-10T.</title>
        <authorList>
            <person name="Das S.K."/>
        </authorList>
    </citation>
    <scope>NUCLEOTIDE SEQUENCE [LARGE SCALE GENOMIC DNA]</scope>
    <source>
        <strain evidence="2 3">MB-10</strain>
    </source>
</reference>